<keyword evidence="4" id="KW-0812">Transmembrane</keyword>
<dbReference type="InterPro" id="IPR018011">
    <property type="entry name" value="Carb_sulfotrans_8-10"/>
</dbReference>
<dbReference type="Pfam" id="PF03567">
    <property type="entry name" value="Sulfotransfer_2"/>
    <property type="match status" value="1"/>
</dbReference>
<accession>A0A9N8EPV2</accession>
<keyword evidence="3" id="KW-0808">Transferase</keyword>
<proteinExistence type="inferred from homology"/>
<name>A0A9N8EPV2_9STRA</name>
<keyword evidence="10" id="KW-1185">Reference proteome</keyword>
<evidence type="ECO:0000256" key="1">
    <source>
        <dbReference type="ARBA" id="ARBA00004323"/>
    </source>
</evidence>
<evidence type="ECO:0000256" key="7">
    <source>
        <dbReference type="ARBA" id="ARBA00023136"/>
    </source>
</evidence>
<evidence type="ECO:0000256" key="6">
    <source>
        <dbReference type="ARBA" id="ARBA00023034"/>
    </source>
</evidence>
<comment type="subcellular location">
    <subcellularLocation>
        <location evidence="1">Golgi apparatus membrane</location>
        <topology evidence="1">Single-pass type II membrane protein</topology>
    </subcellularLocation>
</comment>
<evidence type="ECO:0000313" key="10">
    <source>
        <dbReference type="Proteomes" id="UP001153069"/>
    </source>
</evidence>
<dbReference type="AlphaFoldDB" id="A0A9N8EPV2"/>
<evidence type="ECO:0000256" key="2">
    <source>
        <dbReference type="ARBA" id="ARBA00006339"/>
    </source>
</evidence>
<keyword evidence="5" id="KW-1133">Transmembrane helix</keyword>
<keyword evidence="6" id="KW-0333">Golgi apparatus</keyword>
<dbReference type="GO" id="GO:0000139">
    <property type="term" value="C:Golgi membrane"/>
    <property type="evidence" value="ECO:0007669"/>
    <property type="project" value="UniProtKB-SubCell"/>
</dbReference>
<protein>
    <submittedName>
        <fullName evidence="9">Carbohydrate (Chondroitin 4) sulfotransferase</fullName>
    </submittedName>
</protein>
<keyword evidence="7" id="KW-0472">Membrane</keyword>
<reference evidence="9" key="1">
    <citation type="submission" date="2020-06" db="EMBL/GenBank/DDBJ databases">
        <authorList>
            <consortium name="Plant Systems Biology data submission"/>
        </authorList>
    </citation>
    <scope>NUCLEOTIDE SEQUENCE</scope>
    <source>
        <strain evidence="9">D6</strain>
    </source>
</reference>
<dbReference type="GO" id="GO:0008146">
    <property type="term" value="F:sulfotransferase activity"/>
    <property type="evidence" value="ECO:0007669"/>
    <property type="project" value="InterPro"/>
</dbReference>
<comment type="similarity">
    <text evidence="2">Belongs to the sulfotransferase 2 family.</text>
</comment>
<dbReference type="OrthoDB" id="6117100at2759"/>
<dbReference type="Proteomes" id="UP001153069">
    <property type="component" value="Unassembled WGS sequence"/>
</dbReference>
<evidence type="ECO:0000313" key="9">
    <source>
        <dbReference type="EMBL" id="CAB9522944.1"/>
    </source>
</evidence>
<keyword evidence="8" id="KW-0325">Glycoprotein</keyword>
<evidence type="ECO:0000256" key="4">
    <source>
        <dbReference type="ARBA" id="ARBA00022692"/>
    </source>
</evidence>
<dbReference type="PANTHER" id="PTHR12137">
    <property type="entry name" value="CARBOHYDRATE SULFOTRANSFERASE"/>
    <property type="match status" value="1"/>
</dbReference>
<dbReference type="PANTHER" id="PTHR12137:SF54">
    <property type="entry name" value="CARBOHYDRATE SULFOTRANSFERASE"/>
    <property type="match status" value="1"/>
</dbReference>
<sequence length="356" mass="40188">MTDHEEKQERIREALAGHPVNPGQNWAVSNDKHKILFCWMQKVGCTFFRQVFINLHREGITEAHPSTLAGKHQKFLEILHSAEWNKVVFYREPLSRFLSGWKDKCRGTRRNYCKHVFGGPNVTCVDAIFLLKDMNPQTLDGHFHPQVQHCNGLTRPILDNIYTMVEELKDHNSTRHAVRKMLQPFELTDEQLERVLSTGEDVHAHATNANTILMQYYQDPQLVGIIVKYFIEDYKVFQIQAPDFAQTALYGLRERNDPYALSDEEMQQLGLPLTPPASTTIHQVDSSSAPGTTADLILLNAALANDSSMDVRGFHVGFVFIGFCFHLYGVGAGWGASLGTVFGGHNLVPNNKNVTG</sequence>
<dbReference type="EMBL" id="CAICTM010001357">
    <property type="protein sequence ID" value="CAB9522944.1"/>
    <property type="molecule type" value="Genomic_DNA"/>
</dbReference>
<evidence type="ECO:0000256" key="3">
    <source>
        <dbReference type="ARBA" id="ARBA00022679"/>
    </source>
</evidence>
<gene>
    <name evidence="9" type="ORF">SEMRO_1359_G265980.1</name>
</gene>
<comment type="caution">
    <text evidence="9">The sequence shown here is derived from an EMBL/GenBank/DDBJ whole genome shotgun (WGS) entry which is preliminary data.</text>
</comment>
<evidence type="ECO:0000256" key="5">
    <source>
        <dbReference type="ARBA" id="ARBA00022989"/>
    </source>
</evidence>
<evidence type="ECO:0000256" key="8">
    <source>
        <dbReference type="ARBA" id="ARBA00023180"/>
    </source>
</evidence>
<dbReference type="InterPro" id="IPR005331">
    <property type="entry name" value="Sulfotransferase"/>
</dbReference>
<organism evidence="9 10">
    <name type="scientific">Seminavis robusta</name>
    <dbReference type="NCBI Taxonomy" id="568900"/>
    <lineage>
        <taxon>Eukaryota</taxon>
        <taxon>Sar</taxon>
        <taxon>Stramenopiles</taxon>
        <taxon>Ochrophyta</taxon>
        <taxon>Bacillariophyta</taxon>
        <taxon>Bacillariophyceae</taxon>
        <taxon>Bacillariophycidae</taxon>
        <taxon>Naviculales</taxon>
        <taxon>Naviculaceae</taxon>
        <taxon>Seminavis</taxon>
    </lineage>
</organism>
<dbReference type="GO" id="GO:0016051">
    <property type="term" value="P:carbohydrate biosynthetic process"/>
    <property type="evidence" value="ECO:0007669"/>
    <property type="project" value="InterPro"/>
</dbReference>